<evidence type="ECO:0000256" key="1">
    <source>
        <dbReference type="ARBA" id="ARBA00006068"/>
    </source>
</evidence>
<dbReference type="Gene3D" id="3.40.630.190">
    <property type="entry name" value="LCP protein"/>
    <property type="match status" value="1"/>
</dbReference>
<keyword evidence="3" id="KW-1133">Transmembrane helix</keyword>
<evidence type="ECO:0000313" key="5">
    <source>
        <dbReference type="EMBL" id="RZS43380.1"/>
    </source>
</evidence>
<dbReference type="RefSeq" id="WP_130343234.1">
    <property type="nucleotide sequence ID" value="NZ_SGWQ01000002.1"/>
</dbReference>
<evidence type="ECO:0000256" key="3">
    <source>
        <dbReference type="SAM" id="Phobius"/>
    </source>
</evidence>
<dbReference type="Proteomes" id="UP000294257">
    <property type="component" value="Unassembled WGS sequence"/>
</dbReference>
<dbReference type="AlphaFoldDB" id="A0A4Q7L3Q2"/>
<sequence length="413" mass="44070">MSHGQGGPGWGNGGGNRPPPRRPAPTRHMPMAPGSEGPYGEPRLYGDRYGGGPEPQQPPPPGRYGPNDYGQPPHQPPGQQPPPGPPPPRPRKRRRVGRTLLIIFLAFLTLIGGIWIWLDTSLTRVEAITDYPGRPAEAAGVNWLIVGSDSREGMAAEEQEHLSTGDVGGKRTDTMMLLHVPDNSSKPTLVSLMRDSLVEIPGQGKSKKMLNSAYGIGGPKLLTQTVEKNTGLRIEHYMEIGLGGFAEIVDAVGGVDMCLDKPVNDPKAGINLKAGCQELDGPAALGYVRTRAVATNGVADDFGRTLRQRQFISALTDKVASPGTLLNPFRLFPLLGSAPEAITVDEGDHLHHLPSVAFAIAGASNGDTNTTIVPFTPKGARIEWHPTKSKQLFEALRTDAEVPKELIITGPAG</sequence>
<name>A0A4Q7L3Q2_9PSEU</name>
<feature type="compositionally biased region" description="Pro residues" evidence="2">
    <location>
        <begin position="73"/>
        <end position="88"/>
    </location>
</feature>
<dbReference type="PANTHER" id="PTHR33392:SF6">
    <property type="entry name" value="POLYISOPRENYL-TEICHOIC ACID--PEPTIDOGLYCAN TEICHOIC ACID TRANSFERASE TAGU"/>
    <property type="match status" value="1"/>
</dbReference>
<comment type="caution">
    <text evidence="5">The sequence shown here is derived from an EMBL/GenBank/DDBJ whole genome shotgun (WGS) entry which is preliminary data.</text>
</comment>
<reference evidence="5 6" key="1">
    <citation type="submission" date="2019-02" db="EMBL/GenBank/DDBJ databases">
        <title>Genomic Encyclopedia of Type Strains, Phase IV (KMG-IV): sequencing the most valuable type-strain genomes for metagenomic binning, comparative biology and taxonomic classification.</title>
        <authorList>
            <person name="Goeker M."/>
        </authorList>
    </citation>
    <scope>NUCLEOTIDE SEQUENCE [LARGE SCALE GENOMIC DNA]</scope>
    <source>
        <strain evidence="5 6">DSM 101727</strain>
    </source>
</reference>
<proteinExistence type="inferred from homology"/>
<keyword evidence="3" id="KW-0812">Transmembrane</keyword>
<keyword evidence="6" id="KW-1185">Reference proteome</keyword>
<protein>
    <submittedName>
        <fullName evidence="5">LytR family transcriptional attenuator</fullName>
    </submittedName>
</protein>
<keyword evidence="3" id="KW-0472">Membrane</keyword>
<accession>A0A4Q7L3Q2</accession>
<feature type="region of interest" description="Disordered" evidence="2">
    <location>
        <begin position="1"/>
        <end position="93"/>
    </location>
</feature>
<dbReference type="EMBL" id="SGWQ01000002">
    <property type="protein sequence ID" value="RZS43380.1"/>
    <property type="molecule type" value="Genomic_DNA"/>
</dbReference>
<dbReference type="PANTHER" id="PTHR33392">
    <property type="entry name" value="POLYISOPRENYL-TEICHOIC ACID--PEPTIDOGLYCAN TEICHOIC ACID TRANSFERASE TAGU"/>
    <property type="match status" value="1"/>
</dbReference>
<gene>
    <name evidence="5" type="ORF">EV193_102359</name>
</gene>
<evidence type="ECO:0000313" key="6">
    <source>
        <dbReference type="Proteomes" id="UP000294257"/>
    </source>
</evidence>
<dbReference type="InterPro" id="IPR050922">
    <property type="entry name" value="LytR/CpsA/Psr_CW_biosynth"/>
</dbReference>
<dbReference type="OrthoDB" id="9782542at2"/>
<dbReference type="InterPro" id="IPR004474">
    <property type="entry name" value="LytR_CpsA_psr"/>
</dbReference>
<evidence type="ECO:0000256" key="2">
    <source>
        <dbReference type="SAM" id="MobiDB-lite"/>
    </source>
</evidence>
<dbReference type="NCBIfam" id="TIGR00350">
    <property type="entry name" value="lytR_cpsA_psr"/>
    <property type="match status" value="1"/>
</dbReference>
<feature type="transmembrane region" description="Helical" evidence="3">
    <location>
        <begin position="99"/>
        <end position="118"/>
    </location>
</feature>
<dbReference type="Pfam" id="PF03816">
    <property type="entry name" value="LytR_cpsA_psr"/>
    <property type="match status" value="1"/>
</dbReference>
<evidence type="ECO:0000259" key="4">
    <source>
        <dbReference type="Pfam" id="PF03816"/>
    </source>
</evidence>
<feature type="compositionally biased region" description="Gly residues" evidence="2">
    <location>
        <begin position="1"/>
        <end position="16"/>
    </location>
</feature>
<organism evidence="5 6">
    <name type="scientific">Herbihabitans rhizosphaerae</name>
    <dbReference type="NCBI Taxonomy" id="1872711"/>
    <lineage>
        <taxon>Bacteria</taxon>
        <taxon>Bacillati</taxon>
        <taxon>Actinomycetota</taxon>
        <taxon>Actinomycetes</taxon>
        <taxon>Pseudonocardiales</taxon>
        <taxon>Pseudonocardiaceae</taxon>
        <taxon>Herbihabitans</taxon>
    </lineage>
</organism>
<feature type="domain" description="Cell envelope-related transcriptional attenuator" evidence="4">
    <location>
        <begin position="171"/>
        <end position="320"/>
    </location>
</feature>
<comment type="similarity">
    <text evidence="1">Belongs to the LytR/CpsA/Psr (LCP) family.</text>
</comment>